<sequence>MIRGYPESMRKSIDKVNKTRDKRIDQIMKDLTLEEREKVLHEFHPDYNPAYKRDIGWGQNKGDNVPNEVADILESYPIYDPDEIDLSQIDYDVGVLIIGAGGAGTAAALWTVYSGVPKDKILLATKLRLGDCNTVMAQGGIQAADRPEDSPLIHYLDAMGGGHFKNKPELVKALVSDGPKIIKWHKELGLMYDQNEDGSFVENAGGGTSRNRMHCAKDYTGMEIFRNLKDEVINNEIPLLEFSPAVELLKDENGRVAGALLYNLETKEYSVVRAKTTILTTGGFGRLHIAGFATTNHYGATGDGIVMAYRAGAKLRDLDSTQFHPTGAAFPEQIVGLLITEKLRSLGAQVLGKNGEQICYPLEPRDVEAASIIKVTKSTDNYVETPTGMRGVWLDSPLIEEIRGKGTIDKNLAAMKRMFSRFDIDMTEDPILVHPTLHYQNGGVELDEHGYTSVPGLLGAGEISGGVHGKNRLMGNSLLEVNVFGRRAGISAAKEYKRGKKPGKLTLSHVKKAIEQIDTLNLKKKRFSPVILPEYRSEAVRDRLIQLFESSL</sequence>
<gene>
    <name evidence="4" type="ORF">K9W46_12760</name>
</gene>
<dbReference type="PANTHER" id="PTHR11632">
    <property type="entry name" value="SUCCINATE DEHYDROGENASE 2 FLAVOPROTEIN SUBUNIT"/>
    <property type="match status" value="1"/>
</dbReference>
<evidence type="ECO:0000259" key="3">
    <source>
        <dbReference type="Pfam" id="PF00890"/>
    </source>
</evidence>
<dbReference type="Pfam" id="PF00890">
    <property type="entry name" value="FAD_binding_2"/>
    <property type="match status" value="1"/>
</dbReference>
<dbReference type="AlphaFoldDB" id="A0A9Y1BQL6"/>
<dbReference type="GO" id="GO:0016491">
    <property type="term" value="F:oxidoreductase activity"/>
    <property type="evidence" value="ECO:0007669"/>
    <property type="project" value="UniProtKB-KW"/>
</dbReference>
<dbReference type="Gene3D" id="3.90.700.10">
    <property type="entry name" value="Succinate dehydrogenase/fumarate reductase flavoprotein, catalytic domain"/>
    <property type="match status" value="1"/>
</dbReference>
<dbReference type="PANTHER" id="PTHR11632:SF51">
    <property type="entry name" value="SUCCINATE DEHYDROGENASE [UBIQUINONE] FLAVOPROTEIN SUBUNIT, MITOCHONDRIAL"/>
    <property type="match status" value="1"/>
</dbReference>
<reference evidence="4" key="1">
    <citation type="journal article" date="2022" name="Nat. Microbiol.">
        <title>Unique mobile elements and scalable gene flow at the prokaryote-eukaryote boundary revealed by circularized Asgard archaea genomes.</title>
        <authorList>
            <person name="Wu F."/>
            <person name="Speth D.R."/>
            <person name="Philosof A."/>
            <person name="Cremiere A."/>
            <person name="Narayanan A."/>
            <person name="Barco R.A."/>
            <person name="Connon S.A."/>
            <person name="Amend J.P."/>
            <person name="Antoshechkin I.A."/>
            <person name="Orphan V.J."/>
        </authorList>
    </citation>
    <scope>NUCLEOTIDE SEQUENCE</scope>
    <source>
        <strain evidence="4">PR6</strain>
    </source>
</reference>
<evidence type="ECO:0000256" key="1">
    <source>
        <dbReference type="ARBA" id="ARBA00022630"/>
    </source>
</evidence>
<dbReference type="InterPro" id="IPR027477">
    <property type="entry name" value="Succ_DH/fumarate_Rdtase_cat_sf"/>
</dbReference>
<evidence type="ECO:0000256" key="2">
    <source>
        <dbReference type="ARBA" id="ARBA00023002"/>
    </source>
</evidence>
<proteinExistence type="predicted"/>
<dbReference type="Proteomes" id="UP001200513">
    <property type="component" value="Chromosome"/>
</dbReference>
<dbReference type="EMBL" id="CP084167">
    <property type="protein sequence ID" value="UJG43230.1"/>
    <property type="molecule type" value="Genomic_DNA"/>
</dbReference>
<dbReference type="SUPFAM" id="SSF51905">
    <property type="entry name" value="FAD/NAD(P)-binding domain"/>
    <property type="match status" value="1"/>
</dbReference>
<dbReference type="InterPro" id="IPR036188">
    <property type="entry name" value="FAD/NAD-bd_sf"/>
</dbReference>
<feature type="domain" description="FAD-dependent oxidoreductase 2 FAD-binding" evidence="3">
    <location>
        <begin position="95"/>
        <end position="478"/>
    </location>
</feature>
<dbReference type="PRINTS" id="PR00368">
    <property type="entry name" value="FADPNR"/>
</dbReference>
<keyword evidence="2" id="KW-0560">Oxidoreductase</keyword>
<evidence type="ECO:0000313" key="4">
    <source>
        <dbReference type="EMBL" id="UJG43230.1"/>
    </source>
</evidence>
<accession>A0A9Y1BQL6</accession>
<dbReference type="InterPro" id="IPR003953">
    <property type="entry name" value="FAD-dep_OxRdtase_2_FAD-bd"/>
</dbReference>
<protein>
    <submittedName>
        <fullName evidence="4">FAD-binding protein</fullName>
    </submittedName>
</protein>
<keyword evidence="1" id="KW-0285">Flavoprotein</keyword>
<dbReference type="SUPFAM" id="SSF56425">
    <property type="entry name" value="Succinate dehydrogenase/fumarate reductase flavoprotein, catalytic domain"/>
    <property type="match status" value="1"/>
</dbReference>
<name>A0A9Y1BQL6_9ARCH</name>
<organism evidence="4">
    <name type="scientific">Candidatus Heimdallarchaeum endolithica</name>
    <dbReference type="NCBI Taxonomy" id="2876572"/>
    <lineage>
        <taxon>Archaea</taxon>
        <taxon>Promethearchaeati</taxon>
        <taxon>Candidatus Heimdallarchaeota</taxon>
        <taxon>Candidatus Heimdallarchaeia (ex Rinke et al. 2021) (nom. nud.)</taxon>
        <taxon>Candidatus Heimdallarchaeales</taxon>
        <taxon>Candidatus Heimdallarchaeaceae</taxon>
        <taxon>Candidatus Heimdallarchaeum</taxon>
    </lineage>
</organism>
<dbReference type="Gene3D" id="3.50.50.60">
    <property type="entry name" value="FAD/NAD(P)-binding domain"/>
    <property type="match status" value="1"/>
</dbReference>
<dbReference type="InterPro" id="IPR030664">
    <property type="entry name" value="SdhA/FrdA/AprA"/>
</dbReference>